<dbReference type="InterPro" id="IPR017232">
    <property type="entry name" value="NtrY"/>
</dbReference>
<keyword evidence="6" id="KW-0808">Transferase</keyword>
<dbReference type="InterPro" id="IPR003594">
    <property type="entry name" value="HATPase_dom"/>
</dbReference>
<feature type="transmembrane region" description="Helical" evidence="14">
    <location>
        <begin position="284"/>
        <end position="303"/>
    </location>
</feature>
<keyword evidence="10" id="KW-0067">ATP-binding</keyword>
<evidence type="ECO:0000256" key="5">
    <source>
        <dbReference type="ARBA" id="ARBA00022553"/>
    </source>
</evidence>
<gene>
    <name evidence="17" type="ORF">J3U87_29665</name>
</gene>
<keyword evidence="7 14" id="KW-0812">Transmembrane</keyword>
<dbReference type="GO" id="GO:0000155">
    <property type="term" value="F:phosphorelay sensor kinase activity"/>
    <property type="evidence" value="ECO:0007669"/>
    <property type="project" value="InterPro"/>
</dbReference>
<dbReference type="CDD" id="cd00082">
    <property type="entry name" value="HisKA"/>
    <property type="match status" value="1"/>
</dbReference>
<dbReference type="CDD" id="cd06225">
    <property type="entry name" value="HAMP"/>
    <property type="match status" value="1"/>
</dbReference>
<dbReference type="PROSITE" id="PS50109">
    <property type="entry name" value="HIS_KIN"/>
    <property type="match status" value="1"/>
</dbReference>
<evidence type="ECO:0000256" key="3">
    <source>
        <dbReference type="ARBA" id="ARBA00012438"/>
    </source>
</evidence>
<comment type="subcellular location">
    <subcellularLocation>
        <location evidence="2">Cell membrane</location>
        <topology evidence="2">Multi-pass membrane protein</topology>
    </subcellularLocation>
</comment>
<evidence type="ECO:0000256" key="13">
    <source>
        <dbReference type="ARBA" id="ARBA00023136"/>
    </source>
</evidence>
<evidence type="ECO:0000256" key="14">
    <source>
        <dbReference type="SAM" id="Phobius"/>
    </source>
</evidence>
<dbReference type="Proteomes" id="UP000663929">
    <property type="component" value="Chromosome"/>
</dbReference>
<dbReference type="InterPro" id="IPR003661">
    <property type="entry name" value="HisK_dim/P_dom"/>
</dbReference>
<keyword evidence="4" id="KW-1003">Cell membrane</keyword>
<dbReference type="KEGG" id="scor:J3U87_29665"/>
<dbReference type="SMART" id="SM00387">
    <property type="entry name" value="HATPase_c"/>
    <property type="match status" value="1"/>
</dbReference>
<dbReference type="PANTHER" id="PTHR45528">
    <property type="entry name" value="SENSOR HISTIDINE KINASE CPXA"/>
    <property type="match status" value="1"/>
</dbReference>
<dbReference type="PRINTS" id="PR00344">
    <property type="entry name" value="BCTRLSENSOR"/>
</dbReference>
<feature type="domain" description="Histidine kinase" evidence="15">
    <location>
        <begin position="507"/>
        <end position="717"/>
    </location>
</feature>
<evidence type="ECO:0000313" key="18">
    <source>
        <dbReference type="Proteomes" id="UP000663929"/>
    </source>
</evidence>
<dbReference type="PROSITE" id="PS50885">
    <property type="entry name" value="HAMP"/>
    <property type="match status" value="1"/>
</dbReference>
<evidence type="ECO:0000256" key="9">
    <source>
        <dbReference type="ARBA" id="ARBA00022777"/>
    </source>
</evidence>
<evidence type="ECO:0000256" key="7">
    <source>
        <dbReference type="ARBA" id="ARBA00022692"/>
    </source>
</evidence>
<evidence type="ECO:0000256" key="1">
    <source>
        <dbReference type="ARBA" id="ARBA00000085"/>
    </source>
</evidence>
<evidence type="ECO:0000256" key="11">
    <source>
        <dbReference type="ARBA" id="ARBA00022989"/>
    </source>
</evidence>
<dbReference type="SUPFAM" id="SSF158472">
    <property type="entry name" value="HAMP domain-like"/>
    <property type="match status" value="1"/>
</dbReference>
<keyword evidence="13 14" id="KW-0472">Membrane</keyword>
<evidence type="ECO:0000256" key="2">
    <source>
        <dbReference type="ARBA" id="ARBA00004651"/>
    </source>
</evidence>
<dbReference type="Gene3D" id="6.10.340.10">
    <property type="match status" value="1"/>
</dbReference>
<dbReference type="EMBL" id="CP071793">
    <property type="protein sequence ID" value="QTD49772.1"/>
    <property type="molecule type" value="Genomic_DNA"/>
</dbReference>
<dbReference type="Pfam" id="PF00512">
    <property type="entry name" value="HisKA"/>
    <property type="match status" value="1"/>
</dbReference>
<evidence type="ECO:0000256" key="12">
    <source>
        <dbReference type="ARBA" id="ARBA00023012"/>
    </source>
</evidence>
<dbReference type="InterPro" id="IPR003660">
    <property type="entry name" value="HAMP_dom"/>
</dbReference>
<dbReference type="Gene3D" id="3.30.565.10">
    <property type="entry name" value="Histidine kinase-like ATPase, C-terminal domain"/>
    <property type="match status" value="1"/>
</dbReference>
<dbReference type="PANTHER" id="PTHR45528:SF1">
    <property type="entry name" value="SENSOR HISTIDINE KINASE CPXA"/>
    <property type="match status" value="1"/>
</dbReference>
<dbReference type="PIRSF" id="PIRSF037532">
    <property type="entry name" value="STHK_NtrY"/>
    <property type="match status" value="1"/>
</dbReference>
<evidence type="ECO:0000256" key="8">
    <source>
        <dbReference type="ARBA" id="ARBA00022741"/>
    </source>
</evidence>
<feature type="domain" description="HAMP" evidence="16">
    <location>
        <begin position="305"/>
        <end position="357"/>
    </location>
</feature>
<protein>
    <recommendedName>
        <fullName evidence="3">histidine kinase</fullName>
        <ecNumber evidence="3">2.7.13.3</ecNumber>
    </recommendedName>
</protein>
<name>A0A8A4TKX1_SULCO</name>
<dbReference type="SMART" id="SM00388">
    <property type="entry name" value="HisKA"/>
    <property type="match status" value="1"/>
</dbReference>
<dbReference type="Pfam" id="PF02518">
    <property type="entry name" value="HATPase_c"/>
    <property type="match status" value="1"/>
</dbReference>
<sequence>MDRRWLNLLFTFLLLMIAVLFWHLFVYAKTTAAASLIINILKPLNILLFLVLFFVISRNLVKLYLGRKSRTTGFRLRTKLILSILPLTLAPGLIIFFLATRFLDDILVNLVIDTNVGKIINNSEALSREYLAEIQKLHLKHGPKILQLHREGGERDIRTYLDDFSLQGAELYRDGSLESRVFASDFPPDLQIRAEETAGPDRFFDIEHIDAGLDENEQRQEPALYRDGLLITRFRHVEGNRAVHLVYSKQTPFTARFLYIRDSYAFLRHSQKETDEVRGLNNSILLVTTMVVIFLGIWIGMAFSKNFMSAFNVLISAAEKVSSGNLDTQITLQTGDELDNVAGAFNSMTRTLKRNREELQQKTTDLEAINAELHGHIQYSQTILEKSSAGLMSTDEHGKVQTFNPAACDILDVAQLVEGTLLSEVLDDKRHRALLDRWHEHQNKAFATVTAQLEIPDRHHLKHNTVSVTIVALKNEKTRYGSLLVLEDLTQLVNAQKVAAWREVAKRIAHEIKNPLTPIQLSIQRIQRKAEQDKPDLKKAIASAYETIMSETNLLKDLVNEFSTFAKLPSPVKKDTRLEELIRSVCETYDPVYPDLNVVPDLPGDGPVEMRCDAAQIRQVLNNLIQNAAQASREPGDIRVCLRRNGRTVTLSVIDQGVGVPAHDKDKLFIPYFSKSPKGTGLGLAIVKRIVEDHDGSIRIEDNQPRGTRMIIDLPVV</sequence>
<keyword evidence="9" id="KW-0418">Kinase</keyword>
<dbReference type="InterPro" id="IPR004358">
    <property type="entry name" value="Sig_transdc_His_kin-like_C"/>
</dbReference>
<reference evidence="17" key="1">
    <citation type="submission" date="2021-03" db="EMBL/GenBank/DDBJ databases">
        <title>Acanthopleuribacteraceae sp. M133.</title>
        <authorList>
            <person name="Wang G."/>
        </authorList>
    </citation>
    <scope>NUCLEOTIDE SEQUENCE</scope>
    <source>
        <strain evidence="17">M133</strain>
    </source>
</reference>
<dbReference type="GO" id="GO:0005886">
    <property type="term" value="C:plasma membrane"/>
    <property type="evidence" value="ECO:0007669"/>
    <property type="project" value="UniProtKB-SubCell"/>
</dbReference>
<keyword evidence="8" id="KW-0547">Nucleotide-binding</keyword>
<dbReference type="SMART" id="SM00304">
    <property type="entry name" value="HAMP"/>
    <property type="match status" value="1"/>
</dbReference>
<proteinExistence type="predicted"/>
<dbReference type="RefSeq" id="WP_237379402.1">
    <property type="nucleotide sequence ID" value="NZ_CP071793.1"/>
</dbReference>
<dbReference type="Pfam" id="PF00672">
    <property type="entry name" value="HAMP"/>
    <property type="match status" value="1"/>
</dbReference>
<dbReference type="EC" id="2.7.13.3" evidence="3"/>
<dbReference type="InterPro" id="IPR000014">
    <property type="entry name" value="PAS"/>
</dbReference>
<feature type="transmembrane region" description="Helical" evidence="14">
    <location>
        <begin position="44"/>
        <end position="61"/>
    </location>
</feature>
<evidence type="ECO:0000256" key="4">
    <source>
        <dbReference type="ARBA" id="ARBA00022475"/>
    </source>
</evidence>
<dbReference type="SUPFAM" id="SSF55874">
    <property type="entry name" value="ATPase domain of HSP90 chaperone/DNA topoisomerase II/histidine kinase"/>
    <property type="match status" value="1"/>
</dbReference>
<evidence type="ECO:0000313" key="17">
    <source>
        <dbReference type="EMBL" id="QTD49772.1"/>
    </source>
</evidence>
<comment type="catalytic activity">
    <reaction evidence="1">
        <text>ATP + protein L-histidine = ADP + protein N-phospho-L-histidine.</text>
        <dbReference type="EC" id="2.7.13.3"/>
    </reaction>
</comment>
<keyword evidence="18" id="KW-1185">Reference proteome</keyword>
<keyword evidence="12" id="KW-0902">Two-component regulatory system</keyword>
<dbReference type="InterPro" id="IPR035965">
    <property type="entry name" value="PAS-like_dom_sf"/>
</dbReference>
<evidence type="ECO:0000256" key="10">
    <source>
        <dbReference type="ARBA" id="ARBA00022840"/>
    </source>
</evidence>
<keyword evidence="11 14" id="KW-1133">Transmembrane helix</keyword>
<dbReference type="InterPro" id="IPR036097">
    <property type="entry name" value="HisK_dim/P_sf"/>
</dbReference>
<dbReference type="SUPFAM" id="SSF47384">
    <property type="entry name" value="Homodimeric domain of signal transducing histidine kinase"/>
    <property type="match status" value="1"/>
</dbReference>
<dbReference type="Gene3D" id="1.10.287.130">
    <property type="match status" value="1"/>
</dbReference>
<dbReference type="InterPro" id="IPR050398">
    <property type="entry name" value="HssS/ArlS-like"/>
</dbReference>
<keyword evidence="5" id="KW-0597">Phosphoprotein</keyword>
<dbReference type="InterPro" id="IPR005467">
    <property type="entry name" value="His_kinase_dom"/>
</dbReference>
<dbReference type="SMART" id="SM00091">
    <property type="entry name" value="PAS"/>
    <property type="match status" value="1"/>
</dbReference>
<organism evidence="17 18">
    <name type="scientific">Sulfidibacter corallicola</name>
    <dbReference type="NCBI Taxonomy" id="2818388"/>
    <lineage>
        <taxon>Bacteria</taxon>
        <taxon>Pseudomonadati</taxon>
        <taxon>Acidobacteriota</taxon>
        <taxon>Holophagae</taxon>
        <taxon>Acanthopleuribacterales</taxon>
        <taxon>Acanthopleuribacteraceae</taxon>
        <taxon>Sulfidibacter</taxon>
    </lineage>
</organism>
<evidence type="ECO:0000259" key="15">
    <source>
        <dbReference type="PROSITE" id="PS50109"/>
    </source>
</evidence>
<feature type="transmembrane region" description="Helical" evidence="14">
    <location>
        <begin position="81"/>
        <end position="103"/>
    </location>
</feature>
<dbReference type="GO" id="GO:0005524">
    <property type="term" value="F:ATP binding"/>
    <property type="evidence" value="ECO:0007669"/>
    <property type="project" value="UniProtKB-KW"/>
</dbReference>
<dbReference type="InterPro" id="IPR036890">
    <property type="entry name" value="HATPase_C_sf"/>
</dbReference>
<dbReference type="AlphaFoldDB" id="A0A8A4TKX1"/>
<dbReference type="SUPFAM" id="SSF55785">
    <property type="entry name" value="PYP-like sensor domain (PAS domain)"/>
    <property type="match status" value="1"/>
</dbReference>
<dbReference type="Gene3D" id="3.30.450.20">
    <property type="entry name" value="PAS domain"/>
    <property type="match status" value="1"/>
</dbReference>
<accession>A0A8A4TKX1</accession>
<evidence type="ECO:0000256" key="6">
    <source>
        <dbReference type="ARBA" id="ARBA00022679"/>
    </source>
</evidence>
<evidence type="ECO:0000259" key="16">
    <source>
        <dbReference type="PROSITE" id="PS50885"/>
    </source>
</evidence>